<proteinExistence type="predicted"/>
<protein>
    <submittedName>
        <fullName evidence="1">Transposase</fullName>
    </submittedName>
</protein>
<dbReference type="AlphaFoldDB" id="A0A225V579"/>
<dbReference type="OrthoDB" id="2266637at2759"/>
<name>A0A225V579_9STRA</name>
<dbReference type="Proteomes" id="UP000198211">
    <property type="component" value="Unassembled WGS sequence"/>
</dbReference>
<evidence type="ECO:0000313" key="2">
    <source>
        <dbReference type="Proteomes" id="UP000198211"/>
    </source>
</evidence>
<organism evidence="1 2">
    <name type="scientific">Phytophthora megakarya</name>
    <dbReference type="NCBI Taxonomy" id="4795"/>
    <lineage>
        <taxon>Eukaryota</taxon>
        <taxon>Sar</taxon>
        <taxon>Stramenopiles</taxon>
        <taxon>Oomycota</taxon>
        <taxon>Peronosporomycetes</taxon>
        <taxon>Peronosporales</taxon>
        <taxon>Peronosporaceae</taxon>
        <taxon>Phytophthora</taxon>
    </lineage>
</organism>
<comment type="caution">
    <text evidence="1">The sequence shown here is derived from an EMBL/GenBank/DDBJ whole genome shotgun (WGS) entry which is preliminary data.</text>
</comment>
<feature type="non-terminal residue" evidence="1">
    <location>
        <position position="1"/>
    </location>
</feature>
<gene>
    <name evidence="1" type="ORF">PHMEG_00029420</name>
</gene>
<dbReference type="EMBL" id="NBNE01008367">
    <property type="protein sequence ID" value="OWY99559.1"/>
    <property type="molecule type" value="Genomic_DNA"/>
</dbReference>
<evidence type="ECO:0000313" key="1">
    <source>
        <dbReference type="EMBL" id="OWY99559.1"/>
    </source>
</evidence>
<sequence length="59" mass="6484">AIVRTPFAQGESISILAGCDINGFVAWRTTRGTFDRVEFHRVFVDGIVPYVSSIISHSS</sequence>
<accession>A0A225V579</accession>
<reference evidence="2" key="1">
    <citation type="submission" date="2017-03" db="EMBL/GenBank/DDBJ databases">
        <title>Phytopthora megakarya and P. palmivora, two closely related causual agents of cacao black pod achieved similar genome size and gene model numbers by different mechanisms.</title>
        <authorList>
            <person name="Ali S."/>
            <person name="Shao J."/>
            <person name="Larry D.J."/>
            <person name="Kronmiller B."/>
            <person name="Shen D."/>
            <person name="Strem M.D."/>
            <person name="Melnick R.L."/>
            <person name="Guiltinan M.J."/>
            <person name="Tyler B.M."/>
            <person name="Meinhardt L.W."/>
            <person name="Bailey B.A."/>
        </authorList>
    </citation>
    <scope>NUCLEOTIDE SEQUENCE [LARGE SCALE GENOMIC DNA]</scope>
    <source>
        <strain evidence="2">zdho120</strain>
    </source>
</reference>
<keyword evidence="2" id="KW-1185">Reference proteome</keyword>